<gene>
    <name evidence="1" type="ORF">NUW54_g13706</name>
</gene>
<accession>A0ACC1MJH8</accession>
<comment type="caution">
    <text evidence="1">The sequence shown here is derived from an EMBL/GenBank/DDBJ whole genome shotgun (WGS) entry which is preliminary data.</text>
</comment>
<organism evidence="1 2">
    <name type="scientific">Trametes sanguinea</name>
    <dbReference type="NCBI Taxonomy" id="158606"/>
    <lineage>
        <taxon>Eukaryota</taxon>
        <taxon>Fungi</taxon>
        <taxon>Dikarya</taxon>
        <taxon>Basidiomycota</taxon>
        <taxon>Agaricomycotina</taxon>
        <taxon>Agaricomycetes</taxon>
        <taxon>Polyporales</taxon>
        <taxon>Polyporaceae</taxon>
        <taxon>Trametes</taxon>
    </lineage>
</organism>
<keyword evidence="2" id="KW-1185">Reference proteome</keyword>
<protein>
    <submittedName>
        <fullName evidence="1">Uncharacterized protein</fullName>
    </submittedName>
</protein>
<proteinExistence type="predicted"/>
<reference evidence="1" key="1">
    <citation type="submission" date="2022-08" db="EMBL/GenBank/DDBJ databases">
        <title>Genome Sequence of Pycnoporus sanguineus.</title>
        <authorList>
            <person name="Buettner E."/>
        </authorList>
    </citation>
    <scope>NUCLEOTIDE SEQUENCE</scope>
    <source>
        <strain evidence="1">CG-C14</strain>
    </source>
</reference>
<dbReference type="Proteomes" id="UP001144978">
    <property type="component" value="Unassembled WGS sequence"/>
</dbReference>
<evidence type="ECO:0000313" key="1">
    <source>
        <dbReference type="EMBL" id="KAJ2966781.1"/>
    </source>
</evidence>
<sequence>MVRNHTPPGQPYNPYEATFRVPQSVTKTDIRSYLLAVYGVQTTYIRTDTTNPRFAGARVPPQLPSETGRRATHALRAGRAGQSLSHHSRQRKTSDPEREGKSDALVLVHRAQAVLVAALEPPELALAQAMEDRALQVALDEQLVVFDAEEDGDHDEFAHGRHDPRRLSRAERGADGDADVDLAGMLPKLGFTFTLGGQRRRVSFGFLVPRWATRTILPEGPVGLGRAGGRYAFALRIFMDLVYIAWPAVLLWVLCAWRLQ</sequence>
<name>A0ACC1MJH8_9APHY</name>
<evidence type="ECO:0000313" key="2">
    <source>
        <dbReference type="Proteomes" id="UP001144978"/>
    </source>
</evidence>
<dbReference type="EMBL" id="JANSHE010006540">
    <property type="protein sequence ID" value="KAJ2966781.1"/>
    <property type="molecule type" value="Genomic_DNA"/>
</dbReference>